<dbReference type="Proteomes" id="UP000218785">
    <property type="component" value="Chromosome"/>
</dbReference>
<evidence type="ECO:0000313" key="1">
    <source>
        <dbReference type="EMBL" id="BAY99946.1"/>
    </source>
</evidence>
<accession>A0A1Z4N2J1</accession>
<protein>
    <submittedName>
        <fullName evidence="1">Uncharacterized protein</fullName>
    </submittedName>
</protein>
<name>A0A1Z4N2J1_9CYAN</name>
<dbReference type="EMBL" id="AP018248">
    <property type="protein sequence ID" value="BAY99946.1"/>
    <property type="molecule type" value="Genomic_DNA"/>
</dbReference>
<sequence length="40" mass="4497">MKIKSFFGNYFGEMYVIVALRGNQTAVNQLATSLVCLLQQ</sequence>
<evidence type="ECO:0000313" key="2">
    <source>
        <dbReference type="Proteomes" id="UP000218785"/>
    </source>
</evidence>
<dbReference type="AlphaFoldDB" id="A0A1Z4N2J1"/>
<dbReference type="KEGG" id="ttq:NIES37_39290"/>
<keyword evidence="2" id="KW-1185">Reference proteome</keyword>
<reference evidence="1 2" key="1">
    <citation type="submission" date="2017-06" db="EMBL/GenBank/DDBJ databases">
        <title>Genome sequencing of cyanobaciteial culture collection at National Institute for Environmental Studies (NIES).</title>
        <authorList>
            <person name="Hirose Y."/>
            <person name="Shimura Y."/>
            <person name="Fujisawa T."/>
            <person name="Nakamura Y."/>
            <person name="Kawachi M."/>
        </authorList>
    </citation>
    <scope>NUCLEOTIDE SEQUENCE [LARGE SCALE GENOMIC DNA]</scope>
    <source>
        <strain evidence="1 2">NIES-37</strain>
    </source>
</reference>
<gene>
    <name evidence="1" type="ORF">NIES37_39290</name>
</gene>
<proteinExistence type="predicted"/>
<organism evidence="1 2">
    <name type="scientific">Tolypothrix tenuis PCC 7101</name>
    <dbReference type="NCBI Taxonomy" id="231146"/>
    <lineage>
        <taxon>Bacteria</taxon>
        <taxon>Bacillati</taxon>
        <taxon>Cyanobacteriota</taxon>
        <taxon>Cyanophyceae</taxon>
        <taxon>Nostocales</taxon>
        <taxon>Tolypothrichaceae</taxon>
        <taxon>Tolypothrix</taxon>
    </lineage>
</organism>